<dbReference type="EMBL" id="JAQQWN010000008">
    <property type="protein sequence ID" value="KAK8071490.1"/>
    <property type="molecule type" value="Genomic_DNA"/>
</dbReference>
<dbReference type="RefSeq" id="XP_066665298.1">
    <property type="nucleotide sequence ID" value="XM_066816008.1"/>
</dbReference>
<feature type="compositionally biased region" description="Basic and acidic residues" evidence="1">
    <location>
        <begin position="266"/>
        <end position="278"/>
    </location>
</feature>
<sequence length="314" mass="35805">MTVIEDVPGVEISIAVAGAPAKEYADPELEEVPNNHNSFLSSVYIECLDGQEFAFRYKVDSTYDWGYKDHELKFKFYIGGNLCDRRPHIKEMATRSGPFVGELKNQVEYNQSTKKWYKQKFVFTEVEKVDDADKKRVEEDKEIAKHLGVLKVEVWRVKVQIYDRQLPSKTGAPSSSYDQGITTIAEKALKGREISHGAGLDEGEPIEYKPSRNALGPREWVKYLKEDNGQMAIYLFHYRSKEALKKERIVARSPSPPLASGGDSEEEKKPVVKRERSCDAFGLDDEASVKSRRKRIKPEEDEEDLEVVDLTGSF</sequence>
<evidence type="ECO:0000256" key="1">
    <source>
        <dbReference type="SAM" id="MobiDB-lite"/>
    </source>
</evidence>
<evidence type="ECO:0000313" key="4">
    <source>
        <dbReference type="Proteomes" id="UP001433268"/>
    </source>
</evidence>
<dbReference type="GeneID" id="92049068"/>
<name>A0ABR1VJU7_9PEZI</name>
<comment type="caution">
    <text evidence="3">The sequence shown here is derived from an EMBL/GenBank/DDBJ whole genome shotgun (WGS) entry which is preliminary data.</text>
</comment>
<feature type="region of interest" description="Disordered" evidence="1">
    <location>
        <begin position="251"/>
        <end position="314"/>
    </location>
</feature>
<dbReference type="PANTHER" id="PTHR36223:SF1">
    <property type="entry name" value="TRANSCRIPTION ELONGATION FACTOR EAF N-TERMINAL DOMAIN-CONTAINING PROTEIN"/>
    <property type="match status" value="1"/>
</dbReference>
<dbReference type="PANTHER" id="PTHR36223">
    <property type="entry name" value="BETA-LACTAMASE-TYPE TRANSPEPTIDASE FOLD DOMAIN CONTAINING PROTEIN"/>
    <property type="match status" value="1"/>
</dbReference>
<dbReference type="InterPro" id="IPR057678">
    <property type="entry name" value="DUF7918"/>
</dbReference>
<dbReference type="Pfam" id="PF25534">
    <property type="entry name" value="DUF7918"/>
    <property type="match status" value="1"/>
</dbReference>
<feature type="domain" description="DUF7918" evidence="2">
    <location>
        <begin position="9"/>
        <end position="253"/>
    </location>
</feature>
<proteinExistence type="predicted"/>
<dbReference type="Proteomes" id="UP001433268">
    <property type="component" value="Unassembled WGS sequence"/>
</dbReference>
<organism evidence="3 4">
    <name type="scientific">Apiospora hydei</name>
    <dbReference type="NCBI Taxonomy" id="1337664"/>
    <lineage>
        <taxon>Eukaryota</taxon>
        <taxon>Fungi</taxon>
        <taxon>Dikarya</taxon>
        <taxon>Ascomycota</taxon>
        <taxon>Pezizomycotina</taxon>
        <taxon>Sordariomycetes</taxon>
        <taxon>Xylariomycetidae</taxon>
        <taxon>Amphisphaeriales</taxon>
        <taxon>Apiosporaceae</taxon>
        <taxon>Apiospora</taxon>
    </lineage>
</organism>
<protein>
    <recommendedName>
        <fullName evidence="2">DUF7918 domain-containing protein</fullName>
    </recommendedName>
</protein>
<gene>
    <name evidence="3" type="ORF">PG997_011693</name>
</gene>
<keyword evidence="4" id="KW-1185">Reference proteome</keyword>
<evidence type="ECO:0000313" key="3">
    <source>
        <dbReference type="EMBL" id="KAK8071490.1"/>
    </source>
</evidence>
<accession>A0ABR1VJU7</accession>
<evidence type="ECO:0000259" key="2">
    <source>
        <dbReference type="Pfam" id="PF25534"/>
    </source>
</evidence>
<reference evidence="3 4" key="1">
    <citation type="submission" date="2023-01" db="EMBL/GenBank/DDBJ databases">
        <title>Analysis of 21 Apiospora genomes using comparative genomics revels a genus with tremendous synthesis potential of carbohydrate active enzymes and secondary metabolites.</title>
        <authorList>
            <person name="Sorensen T."/>
        </authorList>
    </citation>
    <scope>NUCLEOTIDE SEQUENCE [LARGE SCALE GENOMIC DNA]</scope>
    <source>
        <strain evidence="3 4">CBS 114990</strain>
    </source>
</reference>